<evidence type="ECO:0000313" key="3">
    <source>
        <dbReference type="Proteomes" id="UP001229421"/>
    </source>
</evidence>
<dbReference type="EMBL" id="JAUHHV010000005">
    <property type="protein sequence ID" value="KAK1423761.1"/>
    <property type="molecule type" value="Genomic_DNA"/>
</dbReference>
<comment type="caution">
    <text evidence="2">The sequence shown here is derived from an EMBL/GenBank/DDBJ whole genome shotgun (WGS) entry which is preliminary data.</text>
</comment>
<feature type="transmembrane region" description="Helical" evidence="1">
    <location>
        <begin position="85"/>
        <end position="109"/>
    </location>
</feature>
<gene>
    <name evidence="2" type="ORF">QVD17_19069</name>
</gene>
<reference evidence="2" key="1">
    <citation type="journal article" date="2023" name="bioRxiv">
        <title>Improved chromosome-level genome assembly for marigold (Tagetes erecta).</title>
        <authorList>
            <person name="Jiang F."/>
            <person name="Yuan L."/>
            <person name="Wang S."/>
            <person name="Wang H."/>
            <person name="Xu D."/>
            <person name="Wang A."/>
            <person name="Fan W."/>
        </authorList>
    </citation>
    <scope>NUCLEOTIDE SEQUENCE</scope>
    <source>
        <strain evidence="2">WSJ</strain>
        <tissue evidence="2">Leaf</tissue>
    </source>
</reference>
<protein>
    <submittedName>
        <fullName evidence="2">Uncharacterized protein</fullName>
    </submittedName>
</protein>
<keyword evidence="1" id="KW-0812">Transmembrane</keyword>
<name>A0AAD8KMB9_TARER</name>
<proteinExistence type="predicted"/>
<accession>A0AAD8KMB9</accession>
<dbReference type="Proteomes" id="UP001229421">
    <property type="component" value="Unassembled WGS sequence"/>
</dbReference>
<keyword evidence="3" id="KW-1185">Reference proteome</keyword>
<evidence type="ECO:0000256" key="1">
    <source>
        <dbReference type="SAM" id="Phobius"/>
    </source>
</evidence>
<sequence length="176" mass="19638">MNKSSLFESCANEVVVEYSVSKDDCVFTEKLKTFKISASVYDFDYGYDSDLKFSYVSSVLKSIEPCVDDDFLLFMHDENVCEKQLLLSLTLLSTLLITIIGAPGPILIFSITGPLAYKPIDLIQGDIGKSPTPKLPAQIEMLVAVQKAFRQAIVSFFSWIYDYDYAGRESAFGFAT</sequence>
<evidence type="ECO:0000313" key="2">
    <source>
        <dbReference type="EMBL" id="KAK1423761.1"/>
    </source>
</evidence>
<keyword evidence="1" id="KW-0472">Membrane</keyword>
<keyword evidence="1" id="KW-1133">Transmembrane helix</keyword>
<organism evidence="2 3">
    <name type="scientific">Tagetes erecta</name>
    <name type="common">African marigold</name>
    <dbReference type="NCBI Taxonomy" id="13708"/>
    <lineage>
        <taxon>Eukaryota</taxon>
        <taxon>Viridiplantae</taxon>
        <taxon>Streptophyta</taxon>
        <taxon>Embryophyta</taxon>
        <taxon>Tracheophyta</taxon>
        <taxon>Spermatophyta</taxon>
        <taxon>Magnoliopsida</taxon>
        <taxon>eudicotyledons</taxon>
        <taxon>Gunneridae</taxon>
        <taxon>Pentapetalae</taxon>
        <taxon>asterids</taxon>
        <taxon>campanulids</taxon>
        <taxon>Asterales</taxon>
        <taxon>Asteraceae</taxon>
        <taxon>Asteroideae</taxon>
        <taxon>Heliantheae alliance</taxon>
        <taxon>Tageteae</taxon>
        <taxon>Tagetes</taxon>
    </lineage>
</organism>
<dbReference type="AlphaFoldDB" id="A0AAD8KMB9"/>